<dbReference type="CDD" id="cd06170">
    <property type="entry name" value="LuxR_C_like"/>
    <property type="match status" value="1"/>
</dbReference>
<dbReference type="InterPro" id="IPR027417">
    <property type="entry name" value="P-loop_NTPase"/>
</dbReference>
<dbReference type="Pfam" id="PF00196">
    <property type="entry name" value="GerE"/>
    <property type="match status" value="1"/>
</dbReference>
<evidence type="ECO:0000313" key="6">
    <source>
        <dbReference type="Proteomes" id="UP001059836"/>
    </source>
</evidence>
<dbReference type="Proteomes" id="UP001059836">
    <property type="component" value="Chromosome"/>
</dbReference>
<reference evidence="5" key="1">
    <citation type="journal article" date="2021" name="Nat. Microbiol.">
        <title>Cocultivation of an ultrasmall environmental parasitic bacterium with lytic ability against bacteria associated with wastewater foams.</title>
        <authorList>
            <person name="Batinovic S."/>
            <person name="Rose J.J.A."/>
            <person name="Ratcliffe J."/>
            <person name="Seviour R.J."/>
            <person name="Petrovski S."/>
        </authorList>
    </citation>
    <scope>NUCLEOTIDE SEQUENCE</scope>
    <source>
        <strain evidence="5">CON9</strain>
    </source>
</reference>
<keyword evidence="6" id="KW-1185">Reference proteome</keyword>
<proteinExistence type="predicted"/>
<evidence type="ECO:0000256" key="3">
    <source>
        <dbReference type="ARBA" id="ARBA00023163"/>
    </source>
</evidence>
<organism evidence="5 6">
    <name type="scientific">Gordonia pseudamarae</name>
    <dbReference type="NCBI Taxonomy" id="2831662"/>
    <lineage>
        <taxon>Bacteria</taxon>
        <taxon>Bacillati</taxon>
        <taxon>Actinomycetota</taxon>
        <taxon>Actinomycetes</taxon>
        <taxon>Mycobacteriales</taxon>
        <taxon>Gordoniaceae</taxon>
        <taxon>Gordonia</taxon>
    </lineage>
</organism>
<dbReference type="PROSITE" id="PS00622">
    <property type="entry name" value="HTH_LUXR_1"/>
    <property type="match status" value="1"/>
</dbReference>
<feature type="domain" description="HTH luxR-type" evidence="4">
    <location>
        <begin position="766"/>
        <end position="831"/>
    </location>
</feature>
<gene>
    <name evidence="5" type="ORF">GII31_16940</name>
</gene>
<name>A0ABX6ILS5_9ACTN</name>
<evidence type="ECO:0000313" key="5">
    <source>
        <dbReference type="EMBL" id="QHN36306.1"/>
    </source>
</evidence>
<sequence length="831" mass="87082">MSLSEVRSAQALNRATAHSGTFPGGCVIIGGPGSGKTTALLELTRTIGGPVTMISGTLGNLGLAFPGLSDTTGDSARWVVAERLRSDAAALAIDDAHLLDAGSAAIVHALAVHDHIPTFLTCRTETPDRSAPAAIATIWKDGHLPRLDLADLTVDEATDYLRAALGRAPTASGVSRLLRWAGGSPAAFVEGVALSIERRCWVETGDVAVFRWTPALTPRLHDQACAEFTALPEPVQQVVASLAVATLACESHCGGGIPLDAVLAVCAVEDLVAAEKCGVLDADRRQVWLRKPYLASWAASGTRQLDAAMWAQRLADGCLLAARRSTDPGADDDTTDRTLMLAGELSRLTPRPDPDVLAAAADAALRQGEHLTTIRLGSACPSPPESVGWAALHLADVAKLRELLAASTPRFPALVAVAGCVEVWAGRGPGELRSLTADPCAAVTRALAADTIVGTWIAALYANAFAVAGDIDTVRAILALADPVGTGPGPTTSDAMLNLYMRGTRVMALRMCGDVARACASADRLIEDTRTAPPRVRAMAALVAAATYAESGQFAQARAGLHEGAEIFVDSVGRQLFTGLIARISAMESGTIDTEFAVSASPVPGGSTVTSFTSMDVTNRAWVMVADNRIDDAVAMLQDAAHDAVAGGAPAVAADCSELATRLCHPDEACVPTALRDLARRHNPLSRFALTVHYADAWQHQDGEALRAVARDFETAGNLPTAADAAAQAAEAFDDAHDGPGAYAARTQARLLSARFDRLRSPAQQRIEDGARLTRREKQIIELVCRGLSNKEIADQLELSVRTVEGHVLRVCAKLGVRSRGEAAHIWSPSA</sequence>
<dbReference type="RefSeq" id="WP_260840065.1">
    <property type="nucleotide sequence ID" value="NZ_CP045809.1"/>
</dbReference>
<dbReference type="PRINTS" id="PR00038">
    <property type="entry name" value="HTHLUXR"/>
</dbReference>
<dbReference type="PANTHER" id="PTHR44688">
    <property type="entry name" value="DNA-BINDING TRANSCRIPTIONAL ACTIVATOR DEVR_DOSR"/>
    <property type="match status" value="1"/>
</dbReference>
<evidence type="ECO:0000259" key="4">
    <source>
        <dbReference type="PROSITE" id="PS50043"/>
    </source>
</evidence>
<dbReference type="SMART" id="SM00421">
    <property type="entry name" value="HTH_LUXR"/>
    <property type="match status" value="1"/>
</dbReference>
<dbReference type="InterPro" id="IPR036388">
    <property type="entry name" value="WH-like_DNA-bd_sf"/>
</dbReference>
<protein>
    <recommendedName>
        <fullName evidence="4">HTH luxR-type domain-containing protein</fullName>
    </recommendedName>
</protein>
<dbReference type="EMBL" id="CP045809">
    <property type="protein sequence ID" value="QHN36306.1"/>
    <property type="molecule type" value="Genomic_DNA"/>
</dbReference>
<dbReference type="SUPFAM" id="SSF52540">
    <property type="entry name" value="P-loop containing nucleoside triphosphate hydrolases"/>
    <property type="match status" value="1"/>
</dbReference>
<evidence type="ECO:0000256" key="1">
    <source>
        <dbReference type="ARBA" id="ARBA00023015"/>
    </source>
</evidence>
<keyword evidence="3" id="KW-0804">Transcription</keyword>
<dbReference type="PROSITE" id="PS50043">
    <property type="entry name" value="HTH_LUXR_2"/>
    <property type="match status" value="1"/>
</dbReference>
<dbReference type="Gene3D" id="1.10.10.10">
    <property type="entry name" value="Winged helix-like DNA-binding domain superfamily/Winged helix DNA-binding domain"/>
    <property type="match status" value="1"/>
</dbReference>
<dbReference type="SUPFAM" id="SSF46894">
    <property type="entry name" value="C-terminal effector domain of the bipartite response regulators"/>
    <property type="match status" value="1"/>
</dbReference>
<dbReference type="InterPro" id="IPR016032">
    <property type="entry name" value="Sig_transdc_resp-reg_C-effctor"/>
</dbReference>
<evidence type="ECO:0000256" key="2">
    <source>
        <dbReference type="ARBA" id="ARBA00023125"/>
    </source>
</evidence>
<keyword evidence="2" id="KW-0238">DNA-binding</keyword>
<dbReference type="PANTHER" id="PTHR44688:SF16">
    <property type="entry name" value="DNA-BINDING TRANSCRIPTIONAL ACTIVATOR DEVR_DOSR"/>
    <property type="match status" value="1"/>
</dbReference>
<keyword evidence="1" id="KW-0805">Transcription regulation</keyword>
<dbReference type="InterPro" id="IPR000792">
    <property type="entry name" value="Tscrpt_reg_LuxR_C"/>
</dbReference>
<accession>A0ABX6ILS5</accession>